<evidence type="ECO:0000256" key="1">
    <source>
        <dbReference type="ARBA" id="ARBA00004370"/>
    </source>
</evidence>
<gene>
    <name evidence="6" type="ORF">HMN09_00195200</name>
</gene>
<protein>
    <recommendedName>
        <fullName evidence="8">MAPEG family protein</fullName>
    </recommendedName>
</protein>
<dbReference type="Gene3D" id="1.20.120.550">
    <property type="entry name" value="Membrane associated eicosanoid/glutathione metabolism-like domain"/>
    <property type="match status" value="1"/>
</dbReference>
<keyword evidence="3 5" id="KW-1133">Transmembrane helix</keyword>
<keyword evidence="4 5" id="KW-0472">Membrane</keyword>
<proteinExistence type="predicted"/>
<organism evidence="6 7">
    <name type="scientific">Mycena chlorophos</name>
    <name type="common">Agaric fungus</name>
    <name type="synonym">Agaricus chlorophos</name>
    <dbReference type="NCBI Taxonomy" id="658473"/>
    <lineage>
        <taxon>Eukaryota</taxon>
        <taxon>Fungi</taxon>
        <taxon>Dikarya</taxon>
        <taxon>Basidiomycota</taxon>
        <taxon>Agaricomycotina</taxon>
        <taxon>Agaricomycetes</taxon>
        <taxon>Agaricomycetidae</taxon>
        <taxon>Agaricales</taxon>
        <taxon>Marasmiineae</taxon>
        <taxon>Mycenaceae</taxon>
        <taxon>Mycena</taxon>
    </lineage>
</organism>
<dbReference type="EMBL" id="JACAZE010000002">
    <property type="protein sequence ID" value="KAF7321078.1"/>
    <property type="molecule type" value="Genomic_DNA"/>
</dbReference>
<evidence type="ECO:0000313" key="6">
    <source>
        <dbReference type="EMBL" id="KAF7321078.1"/>
    </source>
</evidence>
<dbReference type="PANTHER" id="PTHR35371">
    <property type="entry name" value="INNER MEMBRANE PROTEIN"/>
    <property type="match status" value="1"/>
</dbReference>
<reference evidence="6" key="1">
    <citation type="submission" date="2020-05" db="EMBL/GenBank/DDBJ databases">
        <title>Mycena genomes resolve the evolution of fungal bioluminescence.</title>
        <authorList>
            <person name="Tsai I.J."/>
        </authorList>
    </citation>
    <scope>NUCLEOTIDE SEQUENCE</scope>
    <source>
        <strain evidence="6">110903Hualien_Pintung</strain>
    </source>
</reference>
<feature type="transmembrane region" description="Helical" evidence="5">
    <location>
        <begin position="16"/>
        <end position="34"/>
    </location>
</feature>
<dbReference type="InterPro" id="IPR023352">
    <property type="entry name" value="MAPEG-like_dom_sf"/>
</dbReference>
<dbReference type="OrthoDB" id="2122304at2759"/>
<keyword evidence="7" id="KW-1185">Reference proteome</keyword>
<dbReference type="Pfam" id="PF01124">
    <property type="entry name" value="MAPEG"/>
    <property type="match status" value="1"/>
</dbReference>
<evidence type="ECO:0000313" key="7">
    <source>
        <dbReference type="Proteomes" id="UP000613580"/>
    </source>
</evidence>
<sequence length="165" mass="18897">MYDYERFIALLHQPALSLYSIPAVWFTAFVPWPFKTVLIFLHSNNAWGYGNVTPRLNTSRAQKDKSLPPAIAEKILRLEGAHLNGFENLPLWFAAVILGNMAKLDNYTLNVLSLSYVCGRLLFNYLYYRQENDWQGSLRSIVFFVCFSMPMYILFKSAAVIAAQG</sequence>
<accession>A0A8H6WNB4</accession>
<evidence type="ECO:0008006" key="8">
    <source>
        <dbReference type="Google" id="ProtNLM"/>
    </source>
</evidence>
<dbReference type="InterPro" id="IPR001129">
    <property type="entry name" value="Membr-assoc_MAPEG"/>
</dbReference>
<evidence type="ECO:0000256" key="5">
    <source>
        <dbReference type="SAM" id="Phobius"/>
    </source>
</evidence>
<comment type="subcellular location">
    <subcellularLocation>
        <location evidence="1">Membrane</location>
    </subcellularLocation>
</comment>
<dbReference type="AlphaFoldDB" id="A0A8H6WNB4"/>
<evidence type="ECO:0000256" key="3">
    <source>
        <dbReference type="ARBA" id="ARBA00022989"/>
    </source>
</evidence>
<keyword evidence="2 5" id="KW-0812">Transmembrane</keyword>
<name>A0A8H6WNB4_MYCCL</name>
<comment type="caution">
    <text evidence="6">The sequence shown here is derived from an EMBL/GenBank/DDBJ whole genome shotgun (WGS) entry which is preliminary data.</text>
</comment>
<evidence type="ECO:0000256" key="4">
    <source>
        <dbReference type="ARBA" id="ARBA00023136"/>
    </source>
</evidence>
<dbReference type="SUPFAM" id="SSF161084">
    <property type="entry name" value="MAPEG domain-like"/>
    <property type="match status" value="1"/>
</dbReference>
<dbReference type="Proteomes" id="UP000613580">
    <property type="component" value="Unassembled WGS sequence"/>
</dbReference>
<evidence type="ECO:0000256" key="2">
    <source>
        <dbReference type="ARBA" id="ARBA00022692"/>
    </source>
</evidence>
<feature type="transmembrane region" description="Helical" evidence="5">
    <location>
        <begin position="140"/>
        <end position="163"/>
    </location>
</feature>
<dbReference type="GO" id="GO:0016020">
    <property type="term" value="C:membrane"/>
    <property type="evidence" value="ECO:0007669"/>
    <property type="project" value="UniProtKB-SubCell"/>
</dbReference>
<feature type="transmembrane region" description="Helical" evidence="5">
    <location>
        <begin position="107"/>
        <end position="128"/>
    </location>
</feature>
<dbReference type="PANTHER" id="PTHR35371:SF1">
    <property type="entry name" value="BLR7753 PROTEIN"/>
    <property type="match status" value="1"/>
</dbReference>